<dbReference type="Pfam" id="PF03454">
    <property type="entry name" value="MoeA_C"/>
    <property type="match status" value="1"/>
</dbReference>
<dbReference type="InterPro" id="IPR005111">
    <property type="entry name" value="MoeA_C_domain_IV"/>
</dbReference>
<evidence type="ECO:0000256" key="11">
    <source>
        <dbReference type="RuleBase" id="RU365090"/>
    </source>
</evidence>
<reference evidence="13 14" key="1">
    <citation type="submission" date="2020-01" db="EMBL/GenBank/DDBJ databases">
        <title>Sphingomonas sp. C33 whole genome sequece.</title>
        <authorList>
            <person name="Park C."/>
        </authorList>
    </citation>
    <scope>NUCLEOTIDE SEQUENCE [LARGE SCALE GENOMIC DNA]</scope>
    <source>
        <strain evidence="13 14">C33</strain>
    </source>
</reference>
<comment type="pathway">
    <text evidence="3 11">Cofactor biosynthesis; molybdopterin biosynthesis.</text>
</comment>
<dbReference type="Gene3D" id="2.170.190.11">
    <property type="entry name" value="Molybdopterin biosynthesis moea protein, domain 3"/>
    <property type="match status" value="1"/>
</dbReference>
<dbReference type="PANTHER" id="PTHR10192:SF5">
    <property type="entry name" value="GEPHYRIN"/>
    <property type="match status" value="1"/>
</dbReference>
<gene>
    <name evidence="13" type="ORF">GVO57_11350</name>
</gene>
<evidence type="ECO:0000259" key="12">
    <source>
        <dbReference type="SMART" id="SM00852"/>
    </source>
</evidence>
<dbReference type="Gene3D" id="3.40.980.10">
    <property type="entry name" value="MoaB/Mog-like domain"/>
    <property type="match status" value="1"/>
</dbReference>
<dbReference type="NCBIfam" id="TIGR00177">
    <property type="entry name" value="molyb_syn"/>
    <property type="match status" value="1"/>
</dbReference>
<dbReference type="GO" id="GO:0005829">
    <property type="term" value="C:cytosol"/>
    <property type="evidence" value="ECO:0007669"/>
    <property type="project" value="TreeGrafter"/>
</dbReference>
<comment type="similarity">
    <text evidence="4 11">Belongs to the MoeA family.</text>
</comment>
<sequence>MTPAPSLLPVSEAQARLIAVAPLLPPALLPLAEAAGRWAAEDVVARVDHPFADLSAMDGYAIRHADLPGPWQVTATIAAGRMPAAPIGPGMAARIFTGAPLPAGADTILVQEDARRDGDRLTLAGDGPDRRGAHVRRRAMNFAAGDTLIPAGARIAPARIGLAALGGHAVLPVRGRARIALLSTGDELAAPGAPLRPGQIHAANAAMIAAQLAALPVMVSDCGIIADDRAALARAIADAAAQADILVTIGGASVGDHDLVQPALADCGATLDFWRIAMRPGKPLMAGQLSATMVLGLPGNPVSAFVTSALFLMPLIAAMGGATAPLPPTLSLPLGEALPAVGPRADYLRGRVADGRVFPVGVQDSGVLTGLARADALIIRPAHAPALPAGAFADVHIIA</sequence>
<dbReference type="PANTHER" id="PTHR10192">
    <property type="entry name" value="MOLYBDOPTERIN BIOSYNTHESIS PROTEIN"/>
    <property type="match status" value="1"/>
</dbReference>
<dbReference type="NCBIfam" id="NF045515">
    <property type="entry name" value="Glp_gephyrin"/>
    <property type="match status" value="1"/>
</dbReference>
<dbReference type="AlphaFoldDB" id="A0A7Z2NXP9"/>
<dbReference type="InterPro" id="IPR036135">
    <property type="entry name" value="MoeA_linker/N_sf"/>
</dbReference>
<dbReference type="RefSeq" id="WP_160593230.1">
    <property type="nucleotide sequence ID" value="NZ_CP047895.1"/>
</dbReference>
<keyword evidence="6 11" id="KW-0808">Transferase</keyword>
<evidence type="ECO:0000313" key="14">
    <source>
        <dbReference type="Proteomes" id="UP000464468"/>
    </source>
</evidence>
<dbReference type="UniPathway" id="UPA00344"/>
<dbReference type="Pfam" id="PF03453">
    <property type="entry name" value="MoeA_N"/>
    <property type="match status" value="1"/>
</dbReference>
<evidence type="ECO:0000256" key="6">
    <source>
        <dbReference type="ARBA" id="ARBA00022679"/>
    </source>
</evidence>
<comment type="catalytic activity">
    <reaction evidence="10">
        <text>adenylyl-molybdopterin + molybdate = Mo-molybdopterin + AMP + H(+)</text>
        <dbReference type="Rhea" id="RHEA:35047"/>
        <dbReference type="ChEBI" id="CHEBI:15378"/>
        <dbReference type="ChEBI" id="CHEBI:36264"/>
        <dbReference type="ChEBI" id="CHEBI:62727"/>
        <dbReference type="ChEBI" id="CHEBI:71302"/>
        <dbReference type="ChEBI" id="CHEBI:456215"/>
        <dbReference type="EC" id="2.10.1.1"/>
    </reaction>
</comment>
<dbReference type="Proteomes" id="UP000464468">
    <property type="component" value="Chromosome"/>
</dbReference>
<dbReference type="SMART" id="SM00852">
    <property type="entry name" value="MoCF_biosynth"/>
    <property type="match status" value="1"/>
</dbReference>
<proteinExistence type="inferred from homology"/>
<name>A0A7Z2NXP9_9SPHN</name>
<comment type="function">
    <text evidence="2 11">Catalyzes the insertion of molybdate into adenylated molybdopterin with the concomitant release of AMP.</text>
</comment>
<dbReference type="GO" id="GO:0061599">
    <property type="term" value="F:molybdopterin molybdotransferase activity"/>
    <property type="evidence" value="ECO:0007669"/>
    <property type="project" value="UniProtKB-UniRule"/>
</dbReference>
<organism evidence="13 14">
    <name type="scientific">Sphingomonas changnyeongensis</name>
    <dbReference type="NCBI Taxonomy" id="2698679"/>
    <lineage>
        <taxon>Bacteria</taxon>
        <taxon>Pseudomonadati</taxon>
        <taxon>Pseudomonadota</taxon>
        <taxon>Alphaproteobacteria</taxon>
        <taxon>Sphingomonadales</taxon>
        <taxon>Sphingomonadaceae</taxon>
        <taxon>Sphingomonas</taxon>
    </lineage>
</organism>
<dbReference type="InterPro" id="IPR038987">
    <property type="entry name" value="MoeA-like"/>
</dbReference>
<dbReference type="Gene3D" id="3.90.105.10">
    <property type="entry name" value="Molybdopterin biosynthesis moea protein, domain 2"/>
    <property type="match status" value="1"/>
</dbReference>
<evidence type="ECO:0000313" key="13">
    <source>
        <dbReference type="EMBL" id="QHL91300.1"/>
    </source>
</evidence>
<keyword evidence="14" id="KW-1185">Reference proteome</keyword>
<feature type="domain" description="MoaB/Mog" evidence="12">
    <location>
        <begin position="180"/>
        <end position="318"/>
    </location>
</feature>
<dbReference type="InterPro" id="IPR036688">
    <property type="entry name" value="MoeA_C_domain_IV_sf"/>
</dbReference>
<evidence type="ECO:0000256" key="2">
    <source>
        <dbReference type="ARBA" id="ARBA00002901"/>
    </source>
</evidence>
<dbReference type="GO" id="GO:0006777">
    <property type="term" value="P:Mo-molybdopterin cofactor biosynthetic process"/>
    <property type="evidence" value="ECO:0007669"/>
    <property type="project" value="UniProtKB-UniRule"/>
</dbReference>
<protein>
    <recommendedName>
        <fullName evidence="11">Molybdopterin molybdenumtransferase</fullName>
        <ecNumber evidence="11">2.10.1.1</ecNumber>
    </recommendedName>
</protein>
<dbReference type="Gene3D" id="2.40.340.10">
    <property type="entry name" value="MoeA, C-terminal, domain IV"/>
    <property type="match status" value="1"/>
</dbReference>
<comment type="cofactor">
    <cofactor evidence="1 11">
        <name>Mg(2+)</name>
        <dbReference type="ChEBI" id="CHEBI:18420"/>
    </cofactor>
</comment>
<evidence type="ECO:0000256" key="5">
    <source>
        <dbReference type="ARBA" id="ARBA00022505"/>
    </source>
</evidence>
<dbReference type="Pfam" id="PF00994">
    <property type="entry name" value="MoCF_biosynth"/>
    <property type="match status" value="1"/>
</dbReference>
<evidence type="ECO:0000256" key="9">
    <source>
        <dbReference type="ARBA" id="ARBA00023150"/>
    </source>
</evidence>
<keyword evidence="5 11" id="KW-0500">Molybdenum</keyword>
<evidence type="ECO:0000256" key="10">
    <source>
        <dbReference type="ARBA" id="ARBA00047317"/>
    </source>
</evidence>
<dbReference type="KEGG" id="schy:GVO57_11350"/>
<dbReference type="InterPro" id="IPR005110">
    <property type="entry name" value="MoeA_linker/N"/>
</dbReference>
<evidence type="ECO:0000256" key="7">
    <source>
        <dbReference type="ARBA" id="ARBA00022723"/>
    </source>
</evidence>
<dbReference type="EC" id="2.10.1.1" evidence="11"/>
<dbReference type="InterPro" id="IPR001453">
    <property type="entry name" value="MoaB/Mog_dom"/>
</dbReference>
<accession>A0A7Z2NXP9</accession>
<dbReference type="SUPFAM" id="SSF53218">
    <property type="entry name" value="Molybdenum cofactor biosynthesis proteins"/>
    <property type="match status" value="1"/>
</dbReference>
<evidence type="ECO:0000256" key="1">
    <source>
        <dbReference type="ARBA" id="ARBA00001946"/>
    </source>
</evidence>
<keyword evidence="8 11" id="KW-0460">Magnesium</keyword>
<evidence type="ECO:0000256" key="8">
    <source>
        <dbReference type="ARBA" id="ARBA00022842"/>
    </source>
</evidence>
<dbReference type="CDD" id="cd00887">
    <property type="entry name" value="MoeA"/>
    <property type="match status" value="1"/>
</dbReference>
<keyword evidence="9 11" id="KW-0501">Molybdenum cofactor biosynthesis</keyword>
<dbReference type="SUPFAM" id="SSF63882">
    <property type="entry name" value="MoeA N-terminal region -like"/>
    <property type="match status" value="1"/>
</dbReference>
<dbReference type="InterPro" id="IPR036425">
    <property type="entry name" value="MoaB/Mog-like_dom_sf"/>
</dbReference>
<dbReference type="FunFam" id="3.40.980.10:FF:000004">
    <property type="entry name" value="Molybdopterin molybdenumtransferase"/>
    <property type="match status" value="1"/>
</dbReference>
<dbReference type="GO" id="GO:0046872">
    <property type="term" value="F:metal ion binding"/>
    <property type="evidence" value="ECO:0007669"/>
    <property type="project" value="UniProtKB-UniRule"/>
</dbReference>
<keyword evidence="7 11" id="KW-0479">Metal-binding</keyword>
<evidence type="ECO:0000256" key="4">
    <source>
        <dbReference type="ARBA" id="ARBA00010763"/>
    </source>
</evidence>
<dbReference type="SUPFAM" id="SSF63867">
    <property type="entry name" value="MoeA C-terminal domain-like"/>
    <property type="match status" value="1"/>
</dbReference>
<evidence type="ECO:0000256" key="3">
    <source>
        <dbReference type="ARBA" id="ARBA00005046"/>
    </source>
</evidence>
<dbReference type="EMBL" id="CP047895">
    <property type="protein sequence ID" value="QHL91300.1"/>
    <property type="molecule type" value="Genomic_DNA"/>
</dbReference>